<dbReference type="InterPro" id="IPR004046">
    <property type="entry name" value="GST_C"/>
</dbReference>
<protein>
    <submittedName>
        <fullName evidence="4">Aste57867_2985 protein</fullName>
    </submittedName>
</protein>
<dbReference type="OrthoDB" id="420389at2759"/>
<dbReference type="InterPro" id="IPR050213">
    <property type="entry name" value="GST_superfamily"/>
</dbReference>
<accession>A0A485K9F3</accession>
<dbReference type="Pfam" id="PF14497">
    <property type="entry name" value="GST_C_3"/>
    <property type="match status" value="1"/>
</dbReference>
<dbReference type="PANTHER" id="PTHR11571">
    <property type="entry name" value="GLUTATHIONE S-TRANSFERASE"/>
    <property type="match status" value="1"/>
</dbReference>
<dbReference type="AlphaFoldDB" id="A0A485K9F3"/>
<sequence length="215" mass="23822">MKSQPSYPSLQPLKLTSFECTGRAEKIRLALTIGNVPFHDERISATDWMNQSYPQLPVLTVDGRVYAQSHAITRYAGVVAGLYPSESANDALLVDEIDNFSDDILRALLAPQRETNERVRAEMGTRLATKLLPDMLALLEARVDDMSKGGPFVLEDISIADVAIYCTVAFLQSGSLAYVPATKVHNYTKLMAIYNAMHIHPKVVEWNSKEVPKVA</sequence>
<evidence type="ECO:0000259" key="1">
    <source>
        <dbReference type="PROSITE" id="PS50404"/>
    </source>
</evidence>
<evidence type="ECO:0000313" key="3">
    <source>
        <dbReference type="EMBL" id="KAF0716181.1"/>
    </source>
</evidence>
<feature type="domain" description="GST N-terminal" evidence="1">
    <location>
        <begin position="11"/>
        <end position="84"/>
    </location>
</feature>
<dbReference type="Proteomes" id="UP000332933">
    <property type="component" value="Unassembled WGS sequence"/>
</dbReference>
<dbReference type="InterPro" id="IPR004045">
    <property type="entry name" value="Glutathione_S-Trfase_N"/>
</dbReference>
<gene>
    <name evidence="4" type="primary">Aste57867_2985</name>
    <name evidence="3" type="ORF">As57867_002976</name>
    <name evidence="4" type="ORF">ASTE57867_2985</name>
</gene>
<dbReference type="EMBL" id="CAADRA010000447">
    <property type="protein sequence ID" value="VFT80167.1"/>
    <property type="molecule type" value="Genomic_DNA"/>
</dbReference>
<dbReference type="PROSITE" id="PS50405">
    <property type="entry name" value="GST_CTER"/>
    <property type="match status" value="1"/>
</dbReference>
<dbReference type="InterPro" id="IPR036249">
    <property type="entry name" value="Thioredoxin-like_sf"/>
</dbReference>
<dbReference type="GO" id="GO:0006749">
    <property type="term" value="P:glutathione metabolic process"/>
    <property type="evidence" value="ECO:0007669"/>
    <property type="project" value="TreeGrafter"/>
</dbReference>
<dbReference type="CDD" id="cd03039">
    <property type="entry name" value="GST_N_Sigma_like"/>
    <property type="match status" value="1"/>
</dbReference>
<evidence type="ECO:0000313" key="4">
    <source>
        <dbReference type="EMBL" id="VFT80167.1"/>
    </source>
</evidence>
<dbReference type="EMBL" id="VJMH01000447">
    <property type="protein sequence ID" value="KAF0716181.1"/>
    <property type="molecule type" value="Genomic_DNA"/>
</dbReference>
<feature type="domain" description="GST C-terminal" evidence="2">
    <location>
        <begin position="83"/>
        <end position="215"/>
    </location>
</feature>
<dbReference type="SUPFAM" id="SSF52833">
    <property type="entry name" value="Thioredoxin-like"/>
    <property type="match status" value="1"/>
</dbReference>
<dbReference type="PANTHER" id="PTHR11571:SF252">
    <property type="entry name" value="GLUTATHIONE S-TRANSFERASE"/>
    <property type="match status" value="1"/>
</dbReference>
<evidence type="ECO:0000259" key="2">
    <source>
        <dbReference type="PROSITE" id="PS50405"/>
    </source>
</evidence>
<dbReference type="Gene3D" id="3.40.30.10">
    <property type="entry name" value="Glutaredoxin"/>
    <property type="match status" value="1"/>
</dbReference>
<dbReference type="SUPFAM" id="SSF47616">
    <property type="entry name" value="GST C-terminal domain-like"/>
    <property type="match status" value="1"/>
</dbReference>
<dbReference type="Gene3D" id="1.20.1050.10">
    <property type="match status" value="1"/>
</dbReference>
<dbReference type="PROSITE" id="PS50404">
    <property type="entry name" value="GST_NTER"/>
    <property type="match status" value="1"/>
</dbReference>
<keyword evidence="5" id="KW-1185">Reference proteome</keyword>
<dbReference type="InterPro" id="IPR010987">
    <property type="entry name" value="Glutathione-S-Trfase_C-like"/>
</dbReference>
<reference evidence="4 5" key="1">
    <citation type="submission" date="2019-03" db="EMBL/GenBank/DDBJ databases">
        <authorList>
            <person name="Gaulin E."/>
            <person name="Dumas B."/>
        </authorList>
    </citation>
    <scope>NUCLEOTIDE SEQUENCE [LARGE SCALE GENOMIC DNA]</scope>
    <source>
        <strain evidence="4">CBS 568.67</strain>
    </source>
</reference>
<evidence type="ECO:0000313" key="5">
    <source>
        <dbReference type="Proteomes" id="UP000332933"/>
    </source>
</evidence>
<reference evidence="3" key="2">
    <citation type="submission" date="2019-06" db="EMBL/GenBank/DDBJ databases">
        <title>Genomics analysis of Aphanomyces spp. identifies a new class of oomycete effector associated with host adaptation.</title>
        <authorList>
            <person name="Gaulin E."/>
        </authorList>
    </citation>
    <scope>NUCLEOTIDE SEQUENCE</scope>
    <source>
        <strain evidence="3">CBS 578.67</strain>
    </source>
</reference>
<proteinExistence type="predicted"/>
<dbReference type="InterPro" id="IPR036282">
    <property type="entry name" value="Glutathione-S-Trfase_C_sf"/>
</dbReference>
<organism evidence="4 5">
    <name type="scientific">Aphanomyces stellatus</name>
    <dbReference type="NCBI Taxonomy" id="120398"/>
    <lineage>
        <taxon>Eukaryota</taxon>
        <taxon>Sar</taxon>
        <taxon>Stramenopiles</taxon>
        <taxon>Oomycota</taxon>
        <taxon>Saprolegniomycetes</taxon>
        <taxon>Saprolegniales</taxon>
        <taxon>Verrucalvaceae</taxon>
        <taxon>Aphanomyces</taxon>
    </lineage>
</organism>
<name>A0A485K9F3_9STRA</name>
<dbReference type="GO" id="GO:0004364">
    <property type="term" value="F:glutathione transferase activity"/>
    <property type="evidence" value="ECO:0007669"/>
    <property type="project" value="TreeGrafter"/>
</dbReference>